<dbReference type="InterPro" id="IPR050884">
    <property type="entry name" value="CNP_phosphodiesterase-III"/>
</dbReference>
<dbReference type="PANTHER" id="PTHR42988">
    <property type="entry name" value="PHOSPHOHYDROLASE"/>
    <property type="match status" value="1"/>
</dbReference>
<comment type="caution">
    <text evidence="6">The sequence shown here is derived from an EMBL/GenBank/DDBJ whole genome shotgun (WGS) entry which is preliminary data.</text>
</comment>
<evidence type="ECO:0000256" key="3">
    <source>
        <dbReference type="ARBA" id="ARBA00023004"/>
    </source>
</evidence>
<evidence type="ECO:0000256" key="1">
    <source>
        <dbReference type="ARBA" id="ARBA00022723"/>
    </source>
</evidence>
<dbReference type="RefSeq" id="WP_247244174.1">
    <property type="nucleotide sequence ID" value="NZ_JALJRA010000008.1"/>
</dbReference>
<name>A0ABV2H6N0_9HYPH</name>
<keyword evidence="7" id="KW-1185">Reference proteome</keyword>
<dbReference type="PANTHER" id="PTHR42988:SF2">
    <property type="entry name" value="CYCLIC NUCLEOTIDE PHOSPHODIESTERASE CBUA0032-RELATED"/>
    <property type="match status" value="1"/>
</dbReference>
<evidence type="ECO:0000313" key="6">
    <source>
        <dbReference type="EMBL" id="MET3586193.1"/>
    </source>
</evidence>
<protein>
    <submittedName>
        <fullName evidence="6">3',5'-cyclic AMP phosphodiesterase CpdA</fullName>
    </submittedName>
</protein>
<proteinExistence type="inferred from homology"/>
<comment type="similarity">
    <text evidence="4">Belongs to the cyclic nucleotide phosphodiesterase class-III family.</text>
</comment>
<dbReference type="Pfam" id="PF00149">
    <property type="entry name" value="Metallophos"/>
    <property type="match status" value="1"/>
</dbReference>
<feature type="domain" description="Calcineurin-like phosphoesterase" evidence="5">
    <location>
        <begin position="1"/>
        <end position="195"/>
    </location>
</feature>
<dbReference type="EMBL" id="JBEPLJ010000008">
    <property type="protein sequence ID" value="MET3586193.1"/>
    <property type="molecule type" value="Genomic_DNA"/>
</dbReference>
<keyword evidence="3" id="KW-0408">Iron</keyword>
<evidence type="ECO:0000259" key="5">
    <source>
        <dbReference type="Pfam" id="PF00149"/>
    </source>
</evidence>
<evidence type="ECO:0000256" key="2">
    <source>
        <dbReference type="ARBA" id="ARBA00022801"/>
    </source>
</evidence>
<reference evidence="6 7" key="1">
    <citation type="submission" date="2024-06" db="EMBL/GenBank/DDBJ databases">
        <title>Genomic Encyclopedia of Type Strains, Phase IV (KMG-IV): sequencing the most valuable type-strain genomes for metagenomic binning, comparative biology and taxonomic classification.</title>
        <authorList>
            <person name="Goeker M."/>
        </authorList>
    </citation>
    <scope>NUCLEOTIDE SEQUENCE [LARGE SCALE GENOMIC DNA]</scope>
    <source>
        <strain evidence="6 7">DSM 105042</strain>
    </source>
</reference>
<evidence type="ECO:0000313" key="7">
    <source>
        <dbReference type="Proteomes" id="UP001549031"/>
    </source>
</evidence>
<gene>
    <name evidence="6" type="ORF">ABID21_002310</name>
</gene>
<keyword evidence="2" id="KW-0378">Hydrolase</keyword>
<sequence length="273" mass="30380">MRLIHLSDLHFGRHDADLANSLLSDIRLNVPDLIVVSGDFTQVGSESEFAQARTFLDSFPAPVFAVPGNHDVPARNLLLRFADPYRHYRRHIASELEPFLTTGGVAIAGLKTSRRFRLGLNWAHGSIAADQLDLLEERFSQAAPESVRIVVAHHPLLQPEEPMARPMRLVRRADEALACFARLGVRLVLSGHFHMSYLRHHHVATGETEGPLRSAAAPIMVLQAASAISTRVRDHANAYNVIDIAGDEIAMTVREWQAGSWRSRLHEARPLPD</sequence>
<organism evidence="6 7">
    <name type="scientific">Pseudorhizobium tarimense</name>
    <dbReference type="NCBI Taxonomy" id="1079109"/>
    <lineage>
        <taxon>Bacteria</taxon>
        <taxon>Pseudomonadati</taxon>
        <taxon>Pseudomonadota</taxon>
        <taxon>Alphaproteobacteria</taxon>
        <taxon>Hyphomicrobiales</taxon>
        <taxon>Rhizobiaceae</taxon>
        <taxon>Rhizobium/Agrobacterium group</taxon>
        <taxon>Pseudorhizobium</taxon>
    </lineage>
</organism>
<dbReference type="InterPro" id="IPR004843">
    <property type="entry name" value="Calcineurin-like_PHP"/>
</dbReference>
<keyword evidence="1" id="KW-0479">Metal-binding</keyword>
<dbReference type="Proteomes" id="UP001549031">
    <property type="component" value="Unassembled WGS sequence"/>
</dbReference>
<accession>A0ABV2H6N0</accession>
<dbReference type="SUPFAM" id="SSF56300">
    <property type="entry name" value="Metallo-dependent phosphatases"/>
    <property type="match status" value="1"/>
</dbReference>
<evidence type="ECO:0000256" key="4">
    <source>
        <dbReference type="ARBA" id="ARBA00025742"/>
    </source>
</evidence>
<dbReference type="InterPro" id="IPR029052">
    <property type="entry name" value="Metallo-depent_PP-like"/>
</dbReference>
<dbReference type="Gene3D" id="3.60.21.10">
    <property type="match status" value="1"/>
</dbReference>